<accession>A0A5D4MAJ2</accession>
<feature type="transmembrane region" description="Helical" evidence="7">
    <location>
        <begin position="128"/>
        <end position="149"/>
    </location>
</feature>
<reference evidence="9 10" key="1">
    <citation type="submission" date="2019-08" db="EMBL/GenBank/DDBJ databases">
        <title>Bacillus genomes from the desert of Cuatro Cienegas, Coahuila.</title>
        <authorList>
            <person name="Olmedo-Alvarez G."/>
        </authorList>
    </citation>
    <scope>NUCLEOTIDE SEQUENCE [LARGE SCALE GENOMIC DNA]</scope>
    <source>
        <strain evidence="9 10">CH128b_4D</strain>
    </source>
</reference>
<feature type="transmembrane region" description="Helical" evidence="7">
    <location>
        <begin position="48"/>
        <end position="66"/>
    </location>
</feature>
<comment type="subcellular location">
    <subcellularLocation>
        <location evidence="1">Cell membrane</location>
        <topology evidence="1">Multi-pass membrane protein</topology>
    </subcellularLocation>
</comment>
<dbReference type="InterPro" id="IPR002656">
    <property type="entry name" value="Acyl_transf_3_dom"/>
</dbReference>
<dbReference type="GO" id="GO:0009246">
    <property type="term" value="P:enterobacterial common antigen biosynthetic process"/>
    <property type="evidence" value="ECO:0007669"/>
    <property type="project" value="TreeGrafter"/>
</dbReference>
<dbReference type="EMBL" id="VTEG01000008">
    <property type="protein sequence ID" value="TYR98959.1"/>
    <property type="molecule type" value="Genomic_DNA"/>
</dbReference>
<dbReference type="RefSeq" id="WP_148954193.1">
    <property type="nucleotide sequence ID" value="NZ_VTEG01000008.1"/>
</dbReference>
<organism evidence="9 10">
    <name type="scientific">Rossellomorea vietnamensis</name>
    <dbReference type="NCBI Taxonomy" id="218284"/>
    <lineage>
        <taxon>Bacteria</taxon>
        <taxon>Bacillati</taxon>
        <taxon>Bacillota</taxon>
        <taxon>Bacilli</taxon>
        <taxon>Bacillales</taxon>
        <taxon>Bacillaceae</taxon>
        <taxon>Rossellomorea</taxon>
    </lineage>
</organism>
<evidence type="ECO:0000256" key="2">
    <source>
        <dbReference type="ARBA" id="ARBA00007400"/>
    </source>
</evidence>
<evidence type="ECO:0000256" key="5">
    <source>
        <dbReference type="ARBA" id="ARBA00022989"/>
    </source>
</evidence>
<comment type="caution">
    <text evidence="9">The sequence shown here is derived from an EMBL/GenBank/DDBJ whole genome shotgun (WGS) entry which is preliminary data.</text>
</comment>
<keyword evidence="6 7" id="KW-0472">Membrane</keyword>
<feature type="transmembrane region" description="Helical" evidence="7">
    <location>
        <begin position="287"/>
        <end position="302"/>
    </location>
</feature>
<name>A0A5D4MAJ2_9BACI</name>
<evidence type="ECO:0000256" key="4">
    <source>
        <dbReference type="ARBA" id="ARBA00022692"/>
    </source>
</evidence>
<evidence type="ECO:0000256" key="7">
    <source>
        <dbReference type="SAM" id="Phobius"/>
    </source>
</evidence>
<feature type="domain" description="Acyltransferase 3" evidence="8">
    <location>
        <begin position="6"/>
        <end position="337"/>
    </location>
</feature>
<feature type="transmembrane region" description="Helical" evidence="7">
    <location>
        <begin position="217"/>
        <end position="236"/>
    </location>
</feature>
<dbReference type="PANTHER" id="PTHR40074">
    <property type="entry name" value="O-ACETYLTRANSFERASE WECH"/>
    <property type="match status" value="1"/>
</dbReference>
<proteinExistence type="inferred from homology"/>
<feature type="transmembrane region" description="Helical" evidence="7">
    <location>
        <begin position="248"/>
        <end position="266"/>
    </location>
</feature>
<dbReference type="GO" id="GO:0016413">
    <property type="term" value="F:O-acetyltransferase activity"/>
    <property type="evidence" value="ECO:0007669"/>
    <property type="project" value="TreeGrafter"/>
</dbReference>
<sequence>MQKQIHSIYFLRFLAMLLVVLVHVTGTFYNTLPMDGDAFAKYHFLNRFIRIEAGIFILLTGLVFFYNFSEKKMSIPLFLNYYKKRVLYIIVPYIVWAVFYEFYANITIGRELSFTEVLFRLLQGESYYQLHFIFLIVQFYLVFPLIIILARKSSFFRNYMWLIGMIVQVVYYYINSTYNLVPFKLFLEMTGPYLMGGWIGMHYLSQKKKAFNTGPNIIYGLIFLLFGTTISLLYYHLYTMNTFYLEGVYYKMVGTIYLTAGSYFLFRMAEIAADKASEKTMNFIKNIALYSFGFYLLHPFVLNEVSRFVPVHSNYLFHLEMLLRYTLTVIGCYVIIWTIHKLTPFPGLLFGKLPKKAAPLNAFKMKESESYSYRNNESRSS</sequence>
<evidence type="ECO:0000313" key="9">
    <source>
        <dbReference type="EMBL" id="TYR98959.1"/>
    </source>
</evidence>
<evidence type="ECO:0000256" key="1">
    <source>
        <dbReference type="ARBA" id="ARBA00004651"/>
    </source>
</evidence>
<protein>
    <submittedName>
        <fullName evidence="9">Acyltransferase</fullName>
    </submittedName>
</protein>
<dbReference type="Proteomes" id="UP000325182">
    <property type="component" value="Unassembled WGS sequence"/>
</dbReference>
<keyword evidence="3" id="KW-1003">Cell membrane</keyword>
<dbReference type="PANTHER" id="PTHR40074:SF2">
    <property type="entry name" value="O-ACETYLTRANSFERASE WECH"/>
    <property type="match status" value="1"/>
</dbReference>
<evidence type="ECO:0000259" key="8">
    <source>
        <dbReference type="Pfam" id="PF01757"/>
    </source>
</evidence>
<evidence type="ECO:0000256" key="3">
    <source>
        <dbReference type="ARBA" id="ARBA00022475"/>
    </source>
</evidence>
<keyword evidence="9" id="KW-0012">Acyltransferase</keyword>
<feature type="transmembrane region" description="Helical" evidence="7">
    <location>
        <begin position="9"/>
        <end position="28"/>
    </location>
</feature>
<feature type="transmembrane region" description="Helical" evidence="7">
    <location>
        <begin position="156"/>
        <end position="174"/>
    </location>
</feature>
<keyword evidence="4 7" id="KW-0812">Transmembrane</keyword>
<evidence type="ECO:0000313" key="10">
    <source>
        <dbReference type="Proteomes" id="UP000325182"/>
    </source>
</evidence>
<keyword evidence="9" id="KW-0808">Transferase</keyword>
<dbReference type="Pfam" id="PF01757">
    <property type="entry name" value="Acyl_transf_3"/>
    <property type="match status" value="1"/>
</dbReference>
<dbReference type="AlphaFoldDB" id="A0A5D4MAJ2"/>
<gene>
    <name evidence="9" type="ORF">FZC84_13120</name>
</gene>
<keyword evidence="5 7" id="KW-1133">Transmembrane helix</keyword>
<evidence type="ECO:0000256" key="6">
    <source>
        <dbReference type="ARBA" id="ARBA00023136"/>
    </source>
</evidence>
<dbReference type="GO" id="GO:0005886">
    <property type="term" value="C:plasma membrane"/>
    <property type="evidence" value="ECO:0007669"/>
    <property type="project" value="UniProtKB-SubCell"/>
</dbReference>
<comment type="similarity">
    <text evidence="2">Belongs to the acyltransferase 3 family.</text>
</comment>
<feature type="transmembrane region" description="Helical" evidence="7">
    <location>
        <begin position="86"/>
        <end position="108"/>
    </location>
</feature>
<feature type="transmembrane region" description="Helical" evidence="7">
    <location>
        <begin position="186"/>
        <end position="205"/>
    </location>
</feature>